<dbReference type="AlphaFoldDB" id="A0A1I4CR41"/>
<dbReference type="Proteomes" id="UP000198725">
    <property type="component" value="Unassembled WGS sequence"/>
</dbReference>
<evidence type="ECO:0000313" key="1">
    <source>
        <dbReference type="EMBL" id="SFK83774.1"/>
    </source>
</evidence>
<organism evidence="1 2">
    <name type="scientific">Rhodanobacter glycinis</name>
    <dbReference type="NCBI Taxonomy" id="582702"/>
    <lineage>
        <taxon>Bacteria</taxon>
        <taxon>Pseudomonadati</taxon>
        <taxon>Pseudomonadota</taxon>
        <taxon>Gammaproteobacteria</taxon>
        <taxon>Lysobacterales</taxon>
        <taxon>Rhodanobacteraceae</taxon>
        <taxon>Rhodanobacter</taxon>
    </lineage>
</organism>
<name>A0A1I4CR41_9GAMM</name>
<dbReference type="EMBL" id="FOSR01000007">
    <property type="protein sequence ID" value="SFK83774.1"/>
    <property type="molecule type" value="Genomic_DNA"/>
</dbReference>
<reference evidence="2" key="1">
    <citation type="submission" date="2016-10" db="EMBL/GenBank/DDBJ databases">
        <authorList>
            <person name="Varghese N."/>
            <person name="Submissions S."/>
        </authorList>
    </citation>
    <scope>NUCLEOTIDE SEQUENCE [LARGE SCALE GENOMIC DNA]</scope>
    <source>
        <strain evidence="2">MO64</strain>
    </source>
</reference>
<dbReference type="RefSeq" id="WP_092703534.1">
    <property type="nucleotide sequence ID" value="NZ_FOSR01000007.1"/>
</dbReference>
<accession>A0A1I4CR41</accession>
<dbReference type="InterPro" id="IPR043733">
    <property type="entry name" value="DUF5677"/>
</dbReference>
<protein>
    <submittedName>
        <fullName evidence="1">Uncharacterized protein</fullName>
    </submittedName>
</protein>
<keyword evidence="2" id="KW-1185">Reference proteome</keyword>
<gene>
    <name evidence="1" type="ORF">SAMN05192579_107141</name>
</gene>
<sequence length="286" mass="32682">MVYTEETFQAQRDWSERALMLMRETLPLMAPVARHGAWEGHEQTTLAMLLSAAARSTESTLLLCAYGQLWDAEVTLRSVCEASLKFAFIMQTKEQFKTRIGEYGGDHFNATLLKDDQKVRDLLDALGDPDAKEWKPLRERLLTDEERTILGERHDKAARRALETRWGFTGIIGALRRSNDQLFADFGGLAHGYSIASHVHHADYQGVSIPLDRDARQPDRRDSLHMAHLARLISDSFDYLLIRLGVGYRFIEHDTSSLREARLKVQGLRDSFGGAYNKWIDIEYPE</sequence>
<proteinExistence type="predicted"/>
<evidence type="ECO:0000313" key="2">
    <source>
        <dbReference type="Proteomes" id="UP000198725"/>
    </source>
</evidence>
<dbReference type="Pfam" id="PF18928">
    <property type="entry name" value="DUF5677"/>
    <property type="match status" value="1"/>
</dbReference>